<keyword evidence="1" id="KW-0472">Membrane</keyword>
<sequence length="173" mass="20522">MTEHVYDGKSIDEVGIKTLLMGSEMSFSSIAFFIGMPVFLYFRSLKNQCRGHIGYLTDEILILNNEELNKGYRGQDISSSKEYYIDIIKYKHIRKLVLNKYYETLDIYGDMRLIVYSDYENDVIDYIKKYQNKKTTINLYYENSEDFIKTLEEKTGIKVQVIDEVDERYTRVD</sequence>
<name>A0A084J9R9_9CLOT</name>
<evidence type="ECO:0000313" key="2">
    <source>
        <dbReference type="EMBL" id="KEZ85703.1"/>
    </source>
</evidence>
<gene>
    <name evidence="2" type="ORF">IO99_12925</name>
</gene>
<dbReference type="RefSeq" id="WP_035133880.1">
    <property type="nucleotide sequence ID" value="NZ_JPMD01000031.1"/>
</dbReference>
<accession>A0A084J9R9</accession>
<dbReference type="eggNOG" id="ENOG50327JF">
    <property type="taxonomic scope" value="Bacteria"/>
</dbReference>
<evidence type="ECO:0000256" key="1">
    <source>
        <dbReference type="SAM" id="Phobius"/>
    </source>
</evidence>
<keyword evidence="1" id="KW-1133">Transmembrane helix</keyword>
<dbReference type="AlphaFoldDB" id="A0A084J9R9"/>
<dbReference type="EMBL" id="JPMD01000031">
    <property type="protein sequence ID" value="KEZ85703.1"/>
    <property type="molecule type" value="Genomic_DNA"/>
</dbReference>
<organism evidence="2 3">
    <name type="scientific">Clostridium sulfidigenes</name>
    <dbReference type="NCBI Taxonomy" id="318464"/>
    <lineage>
        <taxon>Bacteria</taxon>
        <taxon>Bacillati</taxon>
        <taxon>Bacillota</taxon>
        <taxon>Clostridia</taxon>
        <taxon>Eubacteriales</taxon>
        <taxon>Clostridiaceae</taxon>
        <taxon>Clostridium</taxon>
    </lineage>
</organism>
<dbReference type="Proteomes" id="UP000028542">
    <property type="component" value="Unassembled WGS sequence"/>
</dbReference>
<reference evidence="2 3" key="1">
    <citation type="submission" date="2014-07" db="EMBL/GenBank/DDBJ databases">
        <title>Draft genome of Clostridium sulfidigenes 113A isolated from sediments associated with methane hydrate from Krishna Godavari basin.</title>
        <authorList>
            <person name="Honkalas V.S."/>
            <person name="Dabir A.P."/>
            <person name="Arora P."/>
            <person name="Dhakephalkar P.K."/>
        </authorList>
    </citation>
    <scope>NUCLEOTIDE SEQUENCE [LARGE SCALE GENOMIC DNA]</scope>
    <source>
        <strain evidence="2 3">113A</strain>
    </source>
</reference>
<comment type="caution">
    <text evidence="2">The sequence shown here is derived from an EMBL/GenBank/DDBJ whole genome shotgun (WGS) entry which is preliminary data.</text>
</comment>
<protein>
    <submittedName>
        <fullName evidence="2">Uncharacterized protein</fullName>
    </submittedName>
</protein>
<evidence type="ECO:0000313" key="3">
    <source>
        <dbReference type="Proteomes" id="UP000028542"/>
    </source>
</evidence>
<proteinExistence type="predicted"/>
<keyword evidence="3" id="KW-1185">Reference proteome</keyword>
<feature type="transmembrane region" description="Helical" evidence="1">
    <location>
        <begin position="25"/>
        <end position="42"/>
    </location>
</feature>
<keyword evidence="1" id="KW-0812">Transmembrane</keyword>